<dbReference type="GO" id="GO:0005886">
    <property type="term" value="C:plasma membrane"/>
    <property type="evidence" value="ECO:0007669"/>
    <property type="project" value="TreeGrafter"/>
</dbReference>
<keyword evidence="4" id="KW-0408">Iron</keyword>
<evidence type="ECO:0000259" key="7">
    <source>
        <dbReference type="Pfam" id="PF13183"/>
    </source>
</evidence>
<evidence type="ECO:0000313" key="9">
    <source>
        <dbReference type="Proteomes" id="UP000655037"/>
    </source>
</evidence>
<feature type="domain" description="4Fe-4S ferredoxin-type" evidence="7">
    <location>
        <begin position="16"/>
        <end position="91"/>
    </location>
</feature>
<dbReference type="Pfam" id="PF02754">
    <property type="entry name" value="CCG"/>
    <property type="match status" value="1"/>
</dbReference>
<keyword evidence="2" id="KW-0479">Metal-binding</keyword>
<dbReference type="InterPro" id="IPR017896">
    <property type="entry name" value="4Fe4S_Fe-S-bd"/>
</dbReference>
<evidence type="ECO:0000256" key="4">
    <source>
        <dbReference type="ARBA" id="ARBA00023004"/>
    </source>
</evidence>
<dbReference type="Pfam" id="PF13183">
    <property type="entry name" value="Fer4_8"/>
    <property type="match status" value="1"/>
</dbReference>
<keyword evidence="8" id="KW-0614">Plasmid</keyword>
<dbReference type="GO" id="GO:0051539">
    <property type="term" value="F:4 iron, 4 sulfur cluster binding"/>
    <property type="evidence" value="ECO:0007669"/>
    <property type="project" value="UniProtKB-KW"/>
</dbReference>
<keyword evidence="3" id="KW-0560">Oxidoreductase</keyword>
<evidence type="ECO:0000256" key="5">
    <source>
        <dbReference type="ARBA" id="ARBA00023014"/>
    </source>
</evidence>
<evidence type="ECO:0000313" key="8">
    <source>
        <dbReference type="EMBL" id="MBF2714392.1"/>
    </source>
</evidence>
<keyword evidence="1" id="KW-0004">4Fe-4S</keyword>
<name>A0AAE2UPV2_AGRVI</name>
<comment type="caution">
    <text evidence="8">The sequence shown here is derived from an EMBL/GenBank/DDBJ whole genome shotgun (WGS) entry which is preliminary data.</text>
</comment>
<dbReference type="GO" id="GO:0016491">
    <property type="term" value="F:oxidoreductase activity"/>
    <property type="evidence" value="ECO:0007669"/>
    <property type="project" value="UniProtKB-KW"/>
</dbReference>
<accession>A0AAE2UPV2</accession>
<dbReference type="AlphaFoldDB" id="A0AAE2UPV2"/>
<evidence type="ECO:0000256" key="2">
    <source>
        <dbReference type="ARBA" id="ARBA00022723"/>
    </source>
</evidence>
<keyword evidence="5" id="KW-0411">Iron-sulfur</keyword>
<sequence>MTHISPTLEKLHDKLGSCTRCTFCKWVPEVRSQDFAEICPSVQQGKFFSHTAGGKLIAAYALLHNRVEYTPDFIQNVYSCSMCGGCDTSCKTLLADFVEPLDSLYALRQKVTADGHAPEPLREMLDHLRTVGNARGLPAAMRGEWFAGLNLKQTKSRQAPVVFHVGDVAFDREEWPFIRHIASELQRRDVDFVIGGVDEPDSGGLAYDIGDQNLAADLAQQTAEWLGKSGAGTLIVYSDDAFSAFRNIYPRLGVSLGNINVIHIAQWLAENPLTVAAGQKRDTVTYHDSCRLGRLGEERHPWEGETVMAYNSIPMRVPEGELYLGVNGVYDEPRQLLRAVDAEIVEMERIREFAFCCGAGGGGKQASPDFARAAARNRLQEAESTGAEFLVTSCTACSSHMKEVAQEAGSSIRVYGLVEYLHARQTASAPDASHKAGE</sequence>
<evidence type="ECO:0000256" key="3">
    <source>
        <dbReference type="ARBA" id="ARBA00023002"/>
    </source>
</evidence>
<proteinExistence type="predicted"/>
<dbReference type="PANTHER" id="PTHR43255:SF1">
    <property type="entry name" value="IRON-SULFUR-BINDING OXIDOREDUCTASE FADF-RELATED"/>
    <property type="match status" value="1"/>
</dbReference>
<feature type="domain" description="Cysteine-rich" evidence="6">
    <location>
        <begin position="330"/>
        <end position="402"/>
    </location>
</feature>
<dbReference type="PANTHER" id="PTHR43255">
    <property type="entry name" value="IRON-SULFUR-BINDING OXIDOREDUCTASE FADF-RELATED-RELATED"/>
    <property type="match status" value="1"/>
</dbReference>
<organism evidence="8 9">
    <name type="scientific">Agrobacterium vitis</name>
    <name type="common">Rhizobium vitis</name>
    <dbReference type="NCBI Taxonomy" id="373"/>
    <lineage>
        <taxon>Bacteria</taxon>
        <taxon>Pseudomonadati</taxon>
        <taxon>Pseudomonadota</taxon>
        <taxon>Alphaproteobacteria</taxon>
        <taxon>Hyphomicrobiales</taxon>
        <taxon>Rhizobiaceae</taxon>
        <taxon>Rhizobium/Agrobacterium group</taxon>
        <taxon>Agrobacterium</taxon>
    </lineage>
</organism>
<dbReference type="Proteomes" id="UP000655037">
    <property type="component" value="Unassembled WGS sequence"/>
</dbReference>
<geneLocation type="plasmid" evidence="8">
    <name>unnamed3</name>
</geneLocation>
<evidence type="ECO:0000259" key="6">
    <source>
        <dbReference type="Pfam" id="PF02754"/>
    </source>
</evidence>
<dbReference type="InterPro" id="IPR051460">
    <property type="entry name" value="HdrC_iron-sulfur_subunit"/>
</dbReference>
<gene>
    <name evidence="8" type="ORF">IEI95_009170</name>
</gene>
<dbReference type="EMBL" id="JACXXJ020000004">
    <property type="protein sequence ID" value="MBF2714392.1"/>
    <property type="molecule type" value="Genomic_DNA"/>
</dbReference>
<protein>
    <submittedName>
        <fullName evidence="8">(Fe-S)-binding protein</fullName>
    </submittedName>
</protein>
<evidence type="ECO:0000256" key="1">
    <source>
        <dbReference type="ARBA" id="ARBA00022485"/>
    </source>
</evidence>
<dbReference type="InterPro" id="IPR004017">
    <property type="entry name" value="Cys_rich_dom"/>
</dbReference>
<dbReference type="RefSeq" id="WP_156534431.1">
    <property type="nucleotide sequence ID" value="NZ_JACXXJ020000004.1"/>
</dbReference>
<dbReference type="GO" id="GO:0046872">
    <property type="term" value="F:metal ion binding"/>
    <property type="evidence" value="ECO:0007669"/>
    <property type="project" value="UniProtKB-KW"/>
</dbReference>
<reference evidence="8" key="1">
    <citation type="submission" date="2020-11" db="EMBL/GenBank/DDBJ databases">
        <title>Agrobacterium vitis strain K377 genome.</title>
        <authorList>
            <person name="Xi H."/>
        </authorList>
    </citation>
    <scope>NUCLEOTIDE SEQUENCE</scope>
    <source>
        <strain evidence="8">K377</strain>
        <plasmid evidence="8">unnamed3</plasmid>
    </source>
</reference>